<dbReference type="Pfam" id="PF01135">
    <property type="entry name" value="PCMT"/>
    <property type="match status" value="1"/>
</dbReference>
<dbReference type="GO" id="GO:0030091">
    <property type="term" value="P:protein repair"/>
    <property type="evidence" value="ECO:0007669"/>
    <property type="project" value="UniProtKB-UniRule"/>
</dbReference>
<feature type="active site" evidence="7">
    <location>
        <position position="103"/>
    </location>
</feature>
<dbReference type="HAMAP" id="MF_00090">
    <property type="entry name" value="PIMT"/>
    <property type="match status" value="1"/>
</dbReference>
<protein>
    <recommendedName>
        <fullName evidence="7">Protein-L-isoaspartate O-methyltransferase</fullName>
        <ecNumber evidence="7">2.1.1.77</ecNumber>
    </recommendedName>
    <alternativeName>
        <fullName evidence="7">L-isoaspartyl protein carboxyl methyltransferase</fullName>
    </alternativeName>
    <alternativeName>
        <fullName evidence="7">Protein L-isoaspartyl methyltransferase</fullName>
    </alternativeName>
    <alternativeName>
        <fullName evidence="7">Protein-beta-aspartate methyltransferase</fullName>
        <shortName evidence="7">PIMT</shortName>
    </alternativeName>
</protein>
<dbReference type="NCBIfam" id="NF001453">
    <property type="entry name" value="PRK00312.1"/>
    <property type="match status" value="1"/>
</dbReference>
<evidence type="ECO:0000313" key="9">
    <source>
        <dbReference type="Proteomes" id="UP001056426"/>
    </source>
</evidence>
<proteinExistence type="inferred from homology"/>
<reference evidence="8" key="2">
    <citation type="submission" date="2022-06" db="EMBL/GenBank/DDBJ databases">
        <title>Xiashengella guii gen. nov. sp. nov., a bacterium isolated form anaerobic digestion tank.</title>
        <authorList>
            <person name="Huang H."/>
        </authorList>
    </citation>
    <scope>NUCLEOTIDE SEQUENCE</scope>
    <source>
        <strain evidence="8">Ai-910</strain>
    </source>
</reference>
<dbReference type="NCBIfam" id="TIGR00080">
    <property type="entry name" value="pimt"/>
    <property type="match status" value="1"/>
</dbReference>
<dbReference type="GO" id="GO:0032259">
    <property type="term" value="P:methylation"/>
    <property type="evidence" value="ECO:0007669"/>
    <property type="project" value="UniProtKB-KW"/>
</dbReference>
<evidence type="ECO:0000256" key="3">
    <source>
        <dbReference type="ARBA" id="ARBA00022490"/>
    </source>
</evidence>
<dbReference type="PANTHER" id="PTHR11579:SF0">
    <property type="entry name" value="PROTEIN-L-ISOASPARTATE(D-ASPARTATE) O-METHYLTRANSFERASE"/>
    <property type="match status" value="1"/>
</dbReference>
<keyword evidence="3 7" id="KW-0963">Cytoplasm</keyword>
<dbReference type="EMBL" id="CP098400">
    <property type="protein sequence ID" value="URW78586.1"/>
    <property type="molecule type" value="Genomic_DNA"/>
</dbReference>
<sequence>MKTVNMMSENSKLVRRNQSKLISPSFFLILMGLFSVFSGMEAQNWVQLREKMVTEQLRSRDITSSNVLNAMREVPRHLFIPADYQQYAYEDRPLPIGYDQTISQPYIVAFMTEQIKPRPGMKVLEIGTGSGYQAAILAHLGCEVYTIELLPELAERASKLLKTLKYEPVHVKTGNGYEGWPEEAPFDAIIVTAAPEQMPPVLVEQLKDGGVMVIPVGPVNKLQYLKVVRKQDGKVTTQNLMPVRFVPMIDRDVKY</sequence>
<organism evidence="8 9">
    <name type="scientific">Xiashengella succiniciproducens</name>
    <dbReference type="NCBI Taxonomy" id="2949635"/>
    <lineage>
        <taxon>Bacteria</taxon>
        <taxon>Pseudomonadati</taxon>
        <taxon>Bacteroidota</taxon>
        <taxon>Bacteroidia</taxon>
        <taxon>Marinilabiliales</taxon>
        <taxon>Marinilabiliaceae</taxon>
        <taxon>Xiashengella</taxon>
    </lineage>
</organism>
<comment type="similarity">
    <text evidence="2 7">Belongs to the methyltransferase superfamily. L-isoaspartyl/D-aspartyl protein methyltransferase family.</text>
</comment>
<evidence type="ECO:0000256" key="5">
    <source>
        <dbReference type="ARBA" id="ARBA00022679"/>
    </source>
</evidence>
<dbReference type="FunFam" id="3.40.50.150:FF:000010">
    <property type="entry name" value="Protein-L-isoaspartate O-methyltransferase"/>
    <property type="match status" value="1"/>
</dbReference>
<evidence type="ECO:0000256" key="7">
    <source>
        <dbReference type="HAMAP-Rule" id="MF_00090"/>
    </source>
</evidence>
<dbReference type="InterPro" id="IPR000682">
    <property type="entry name" value="PCMT"/>
</dbReference>
<dbReference type="InterPro" id="IPR029063">
    <property type="entry name" value="SAM-dependent_MTases_sf"/>
</dbReference>
<evidence type="ECO:0000256" key="1">
    <source>
        <dbReference type="ARBA" id="ARBA00004496"/>
    </source>
</evidence>
<dbReference type="GO" id="GO:0005737">
    <property type="term" value="C:cytoplasm"/>
    <property type="evidence" value="ECO:0007669"/>
    <property type="project" value="UniProtKB-SubCell"/>
</dbReference>
<comment type="function">
    <text evidence="7">Catalyzes the methyl esterification of L-isoaspartyl residues in peptides and proteins that result from spontaneous decomposition of normal L-aspartyl and L-asparaginyl residues. It plays a role in the repair and/or degradation of damaged proteins.</text>
</comment>
<evidence type="ECO:0000256" key="4">
    <source>
        <dbReference type="ARBA" id="ARBA00022603"/>
    </source>
</evidence>
<dbReference type="PROSITE" id="PS01279">
    <property type="entry name" value="PCMT"/>
    <property type="match status" value="1"/>
</dbReference>
<dbReference type="KEGG" id="alkq:M9189_06880"/>
<comment type="catalytic activity">
    <reaction evidence="7">
        <text>[protein]-L-isoaspartate + S-adenosyl-L-methionine = [protein]-L-isoaspartate alpha-methyl ester + S-adenosyl-L-homocysteine</text>
        <dbReference type="Rhea" id="RHEA:12705"/>
        <dbReference type="Rhea" id="RHEA-COMP:12143"/>
        <dbReference type="Rhea" id="RHEA-COMP:12144"/>
        <dbReference type="ChEBI" id="CHEBI:57856"/>
        <dbReference type="ChEBI" id="CHEBI:59789"/>
        <dbReference type="ChEBI" id="CHEBI:90596"/>
        <dbReference type="ChEBI" id="CHEBI:90598"/>
        <dbReference type="EC" id="2.1.1.77"/>
    </reaction>
</comment>
<keyword evidence="9" id="KW-1185">Reference proteome</keyword>
<dbReference type="RefSeq" id="WP_250721950.1">
    <property type="nucleotide sequence ID" value="NZ_CP098400.1"/>
</dbReference>
<accession>A0A9J6ZL51</accession>
<dbReference type="Gene3D" id="3.40.50.150">
    <property type="entry name" value="Vaccinia Virus protein VP39"/>
    <property type="match status" value="1"/>
</dbReference>
<dbReference type="Proteomes" id="UP001056426">
    <property type="component" value="Chromosome"/>
</dbReference>
<gene>
    <name evidence="7" type="primary">pcm</name>
    <name evidence="8" type="ORF">M9189_06880</name>
</gene>
<evidence type="ECO:0000313" key="8">
    <source>
        <dbReference type="EMBL" id="URW78586.1"/>
    </source>
</evidence>
<evidence type="ECO:0000256" key="6">
    <source>
        <dbReference type="ARBA" id="ARBA00022691"/>
    </source>
</evidence>
<dbReference type="CDD" id="cd02440">
    <property type="entry name" value="AdoMet_MTases"/>
    <property type="match status" value="1"/>
</dbReference>
<keyword evidence="5 7" id="KW-0808">Transferase</keyword>
<dbReference type="AlphaFoldDB" id="A0A9J6ZL51"/>
<name>A0A9J6ZL51_9BACT</name>
<dbReference type="GO" id="GO:0004719">
    <property type="term" value="F:protein-L-isoaspartate (D-aspartate) O-methyltransferase activity"/>
    <property type="evidence" value="ECO:0007669"/>
    <property type="project" value="UniProtKB-UniRule"/>
</dbReference>
<dbReference type="SUPFAM" id="SSF53335">
    <property type="entry name" value="S-adenosyl-L-methionine-dependent methyltransferases"/>
    <property type="match status" value="1"/>
</dbReference>
<evidence type="ECO:0000256" key="2">
    <source>
        <dbReference type="ARBA" id="ARBA00005369"/>
    </source>
</evidence>
<keyword evidence="6 7" id="KW-0949">S-adenosyl-L-methionine</keyword>
<dbReference type="PANTHER" id="PTHR11579">
    <property type="entry name" value="PROTEIN-L-ISOASPARTATE O-METHYLTRANSFERASE"/>
    <property type="match status" value="1"/>
</dbReference>
<reference evidence="8" key="1">
    <citation type="submission" date="2022-05" db="EMBL/GenBank/DDBJ databases">
        <authorList>
            <person name="Sun X."/>
        </authorList>
    </citation>
    <scope>NUCLEOTIDE SEQUENCE</scope>
    <source>
        <strain evidence="8">Ai-910</strain>
    </source>
</reference>
<keyword evidence="4 7" id="KW-0489">Methyltransferase</keyword>
<comment type="subcellular location">
    <subcellularLocation>
        <location evidence="1 7">Cytoplasm</location>
    </subcellularLocation>
</comment>
<dbReference type="EC" id="2.1.1.77" evidence="7"/>